<dbReference type="EMBL" id="JBBPBM010000024">
    <property type="protein sequence ID" value="KAK8542836.1"/>
    <property type="molecule type" value="Genomic_DNA"/>
</dbReference>
<organism evidence="2 3">
    <name type="scientific">Hibiscus sabdariffa</name>
    <name type="common">roselle</name>
    <dbReference type="NCBI Taxonomy" id="183260"/>
    <lineage>
        <taxon>Eukaryota</taxon>
        <taxon>Viridiplantae</taxon>
        <taxon>Streptophyta</taxon>
        <taxon>Embryophyta</taxon>
        <taxon>Tracheophyta</taxon>
        <taxon>Spermatophyta</taxon>
        <taxon>Magnoliopsida</taxon>
        <taxon>eudicotyledons</taxon>
        <taxon>Gunneridae</taxon>
        <taxon>Pentapetalae</taxon>
        <taxon>rosids</taxon>
        <taxon>malvids</taxon>
        <taxon>Malvales</taxon>
        <taxon>Malvaceae</taxon>
        <taxon>Malvoideae</taxon>
        <taxon>Hibiscus</taxon>
    </lineage>
</organism>
<protein>
    <submittedName>
        <fullName evidence="2">Uncharacterized protein</fullName>
    </submittedName>
</protein>
<keyword evidence="3" id="KW-1185">Reference proteome</keyword>
<feature type="compositionally biased region" description="Acidic residues" evidence="1">
    <location>
        <begin position="183"/>
        <end position="194"/>
    </location>
</feature>
<dbReference type="Proteomes" id="UP001472677">
    <property type="component" value="Unassembled WGS sequence"/>
</dbReference>
<feature type="region of interest" description="Disordered" evidence="1">
    <location>
        <begin position="1"/>
        <end position="27"/>
    </location>
</feature>
<feature type="region of interest" description="Disordered" evidence="1">
    <location>
        <begin position="119"/>
        <end position="148"/>
    </location>
</feature>
<feature type="compositionally biased region" description="Basic and acidic residues" evidence="1">
    <location>
        <begin position="11"/>
        <end position="27"/>
    </location>
</feature>
<gene>
    <name evidence="2" type="ORF">V6N12_015414</name>
</gene>
<sequence length="287" mass="31977">MAGKAKNGCDSAKEKAEKAKDSVADNSKEAIIKENAEKIKQSMNKRDCIAICYRSTMGETFAEESRGYDLPKDLKPWERFAFECAQYSVPSDASSSSWLSYSWDSEDLDVTSLYTTLESERKDATPALDTPTPTPTPTPIDVKVFPDDEAIESPEKVALVLLSKTTDLTGFETKEVSHKMSDAEDPLEAQSDSEESCRKSNLKNPGNLPVRRGCRLLKKGPNTENLPLRRSNRLLKQGPTTAEKPVPKRKAMQAGAAPSCRRSKRIRDSKSNTTRERESNKRKRSSH</sequence>
<evidence type="ECO:0000313" key="3">
    <source>
        <dbReference type="Proteomes" id="UP001472677"/>
    </source>
</evidence>
<accession>A0ABR2DN25</accession>
<feature type="compositionally biased region" description="Basic and acidic residues" evidence="1">
    <location>
        <begin position="266"/>
        <end position="279"/>
    </location>
</feature>
<proteinExistence type="predicted"/>
<feature type="region of interest" description="Disordered" evidence="1">
    <location>
        <begin position="170"/>
        <end position="287"/>
    </location>
</feature>
<evidence type="ECO:0000313" key="2">
    <source>
        <dbReference type="EMBL" id="KAK8542836.1"/>
    </source>
</evidence>
<reference evidence="2 3" key="1">
    <citation type="journal article" date="2024" name="G3 (Bethesda)">
        <title>Genome assembly of Hibiscus sabdariffa L. provides insights into metabolisms of medicinal natural products.</title>
        <authorList>
            <person name="Kim T."/>
        </authorList>
    </citation>
    <scope>NUCLEOTIDE SEQUENCE [LARGE SCALE GENOMIC DNA]</scope>
    <source>
        <strain evidence="2">TK-2024</strain>
        <tissue evidence="2">Old leaves</tissue>
    </source>
</reference>
<evidence type="ECO:0000256" key="1">
    <source>
        <dbReference type="SAM" id="MobiDB-lite"/>
    </source>
</evidence>
<comment type="caution">
    <text evidence="2">The sequence shown here is derived from an EMBL/GenBank/DDBJ whole genome shotgun (WGS) entry which is preliminary data.</text>
</comment>
<feature type="compositionally biased region" description="Basic and acidic residues" evidence="1">
    <location>
        <begin position="172"/>
        <end position="182"/>
    </location>
</feature>
<name>A0ABR2DN25_9ROSI</name>